<organism evidence="1 2">
    <name type="scientific">Advenella kashmirensis (strain DSM 17095 / LMG 22695 / WT001)</name>
    <name type="common">Tetrathiobacter kashmirensis</name>
    <dbReference type="NCBI Taxonomy" id="1036672"/>
    <lineage>
        <taxon>Bacteria</taxon>
        <taxon>Pseudomonadati</taxon>
        <taxon>Pseudomonadota</taxon>
        <taxon>Betaproteobacteria</taxon>
        <taxon>Burkholderiales</taxon>
        <taxon>Alcaligenaceae</taxon>
    </lineage>
</organism>
<evidence type="ECO:0000313" key="2">
    <source>
        <dbReference type="Proteomes" id="UP000005267"/>
    </source>
</evidence>
<accession>I3UEE0</accession>
<gene>
    <name evidence="1" type="ordered locus">TKWG_17365</name>
</gene>
<dbReference type="AlphaFoldDB" id="I3UEE0"/>
<sequence>MASDVFIVACKCATGQIRMSMLGVQPSIRANSVFRISGGKMVIMAQSIVHKNQGLILTAVFWLPGRWACCR</sequence>
<name>I3UEE0_ADVKW</name>
<evidence type="ECO:0000313" key="1">
    <source>
        <dbReference type="EMBL" id="AFK63378.1"/>
    </source>
</evidence>
<proteinExistence type="predicted"/>
<dbReference type="HOGENOM" id="CLU_2730943_0_0_4"/>
<reference evidence="2" key="2">
    <citation type="journal article" date="2013" name="PLoS ONE">
        <title>Genome implosion elicits host-confinement in Alcaligenaceae: evidence from the comparative genomics of Tetrathiobacter kashmirensis, a pathogen in the making.</title>
        <authorList>
            <person name="Ghosh W."/>
            <person name="Alam M."/>
            <person name="Roy C."/>
            <person name="Pyne P."/>
            <person name="George A."/>
            <person name="Chakraborty R."/>
            <person name="Majumder S."/>
            <person name="Agarwal A."/>
            <person name="Chakraborty S."/>
            <person name="Majumdar S."/>
            <person name="Gupta S.K."/>
        </authorList>
    </citation>
    <scope>NUCLEOTIDE SEQUENCE [LARGE SCALE GENOMIC DNA]</scope>
    <source>
        <strain evidence="2">WT001</strain>
    </source>
</reference>
<protein>
    <submittedName>
        <fullName evidence="1">Uncharacterized protein</fullName>
    </submittedName>
</protein>
<dbReference type="Proteomes" id="UP000005267">
    <property type="component" value="Chromosome"/>
</dbReference>
<dbReference type="STRING" id="1036672.TKWG_17365"/>
<reference evidence="1 2" key="1">
    <citation type="journal article" date="2011" name="J. Bacteriol.">
        <title>Whole-genome shotgun sequencing of the sulfur-oxidizing chemoautotroph Tetrathiobacter kashmirensis.</title>
        <authorList>
            <person name="Ghosh W."/>
            <person name="George A."/>
            <person name="Agarwal A."/>
            <person name="Raj P."/>
            <person name="Alam M."/>
            <person name="Pyne P."/>
            <person name="Das Gupta S.K."/>
        </authorList>
    </citation>
    <scope>NUCLEOTIDE SEQUENCE [LARGE SCALE GENOMIC DNA]</scope>
    <source>
        <strain evidence="1 2">WT001</strain>
    </source>
</reference>
<dbReference type="EMBL" id="CP003555">
    <property type="protein sequence ID" value="AFK63378.1"/>
    <property type="molecule type" value="Genomic_DNA"/>
</dbReference>
<keyword evidence="2" id="KW-1185">Reference proteome</keyword>
<dbReference type="KEGG" id="aka:TKWG_17365"/>